<evidence type="ECO:0008006" key="4">
    <source>
        <dbReference type="Google" id="ProtNLM"/>
    </source>
</evidence>
<feature type="transmembrane region" description="Helical" evidence="1">
    <location>
        <begin position="551"/>
        <end position="570"/>
    </location>
</feature>
<comment type="caution">
    <text evidence="2">The sequence shown here is derived from an EMBL/GenBank/DDBJ whole genome shotgun (WGS) entry which is preliminary data.</text>
</comment>
<feature type="transmembrane region" description="Helical" evidence="1">
    <location>
        <begin position="296"/>
        <end position="314"/>
    </location>
</feature>
<dbReference type="EMBL" id="BLMI01000258">
    <property type="protein sequence ID" value="GFI42069.1"/>
    <property type="molecule type" value="Genomic_DNA"/>
</dbReference>
<dbReference type="AlphaFoldDB" id="A0A829ZD74"/>
<evidence type="ECO:0000313" key="2">
    <source>
        <dbReference type="EMBL" id="GFI42069.1"/>
    </source>
</evidence>
<feature type="transmembrane region" description="Helical" evidence="1">
    <location>
        <begin position="207"/>
        <end position="226"/>
    </location>
</feature>
<feature type="transmembrane region" description="Helical" evidence="1">
    <location>
        <begin position="410"/>
        <end position="430"/>
    </location>
</feature>
<sequence>MHIFFQEFHKILRNKSCILALIIALVINIGLLAATNPGEYYNAANYQKAYHKISTLNDDKKGTFIEEYYQSLIFNNINEYKYTHSFMGELELFNNLNKQWNKISSYPDFLTSIKQSSQDSQVAIFKNQSDFQKRNANKTIKDYQGLDNVKLTFTNVNAFIDSIDFAPTDLIALAFIFFIISSLLIYEKEHQLFFLLKSTKKGRTGLITAKTSVILLMSLMTVLLFWGSNIFVSCIKNGSLPLSVSIQSITSFTTSTLAISTGQYLLLFLVSKICIYSLIGMIFLFIALMSKKTIELYFLTILLFGISFTLYLTIPDNSTFTILKYINIIPYLLVNPIYQTYLNLNIIGYPINTITIFWIIISIILPFFTFLNIYVFSKDKTTDTLTSWHPKRKNNFKTNVSIFYHECYKLLVLQKGLIILIIFSITTSWYTMNINHDISEDEYYYKNYMSVLNGPYDTKKQQIIEKETKRFEELHQKSSQASLDLQSGKISENEKNAIDNYVSTQLLSERAFQRVLERVNYVLENPDYPIIYETGYLELFGKGFDNYKTDFTLMLLLILTLIILFTPFIASEYSSGMIKLISVQKNGSKKLFKQKWKLCILISTLCTFITYTPQLVYIIQKYGLSNITVSNQAILELSNIVLHVPLIYQIILLYLIRLFMIYITITLIFMISQIVKNTYPALFILCASLAFPLGIGIIDIPFINKMSLNSFFSGNFIINEFSVIHVIILSIFIVIFIILSKLKNRNLFK</sequence>
<gene>
    <name evidence="2" type="ORF">IMSAGC017_02115</name>
</gene>
<dbReference type="Proteomes" id="UP000490821">
    <property type="component" value="Unassembled WGS sequence"/>
</dbReference>
<reference evidence="2 3" key="1">
    <citation type="journal article" date="2020" name="Microbiome">
        <title>Single-cell genomics of uncultured bacteria reveals dietary fiber responders in the mouse gut microbiota.</title>
        <authorList>
            <person name="Chijiiwa R."/>
            <person name="Hosokawa M."/>
            <person name="Kogawa M."/>
            <person name="Nishikawa Y."/>
            <person name="Ide K."/>
            <person name="Sakanashi C."/>
            <person name="Takahashi K."/>
            <person name="Takeyama H."/>
        </authorList>
    </citation>
    <scope>NUCLEOTIDE SEQUENCE [LARGE SCALE GENOMIC DNA]</scope>
    <source>
        <strain evidence="2">IMSAGC_017</strain>
    </source>
</reference>
<keyword evidence="1" id="KW-0812">Transmembrane</keyword>
<proteinExistence type="predicted"/>
<feature type="transmembrane region" description="Helical" evidence="1">
    <location>
        <begin position="170"/>
        <end position="186"/>
    </location>
</feature>
<organism evidence="2 3">
    <name type="scientific">Thomasclavelia cocleata</name>
    <dbReference type="NCBI Taxonomy" id="69824"/>
    <lineage>
        <taxon>Bacteria</taxon>
        <taxon>Bacillati</taxon>
        <taxon>Bacillota</taxon>
        <taxon>Erysipelotrichia</taxon>
        <taxon>Erysipelotrichales</taxon>
        <taxon>Coprobacillaceae</taxon>
        <taxon>Thomasclavelia</taxon>
    </lineage>
</organism>
<feature type="transmembrane region" description="Helical" evidence="1">
    <location>
        <begin position="716"/>
        <end position="739"/>
    </location>
</feature>
<feature type="transmembrane region" description="Helical" evidence="1">
    <location>
        <begin position="264"/>
        <end position="289"/>
    </location>
</feature>
<keyword evidence="1" id="KW-0472">Membrane</keyword>
<keyword evidence="1" id="KW-1133">Transmembrane helix</keyword>
<evidence type="ECO:0000313" key="3">
    <source>
        <dbReference type="Proteomes" id="UP000490821"/>
    </source>
</evidence>
<protein>
    <recommendedName>
        <fullName evidence="4">ABC-2 family transporter protein</fullName>
    </recommendedName>
</protein>
<feature type="transmembrane region" description="Helical" evidence="1">
    <location>
        <begin position="356"/>
        <end position="376"/>
    </location>
</feature>
<feature type="transmembrane region" description="Helical" evidence="1">
    <location>
        <begin position="598"/>
        <end position="619"/>
    </location>
</feature>
<feature type="transmembrane region" description="Helical" evidence="1">
    <location>
        <begin position="681"/>
        <end position="704"/>
    </location>
</feature>
<evidence type="ECO:0000256" key="1">
    <source>
        <dbReference type="SAM" id="Phobius"/>
    </source>
</evidence>
<feature type="transmembrane region" description="Helical" evidence="1">
    <location>
        <begin position="646"/>
        <end position="669"/>
    </location>
</feature>
<dbReference type="RefSeq" id="WP_172473191.1">
    <property type="nucleotide sequence ID" value="NZ_BLMI01000258.1"/>
</dbReference>
<accession>A0A829ZD74</accession>
<name>A0A829ZD74_9FIRM</name>